<keyword evidence="4" id="KW-1185">Reference proteome</keyword>
<feature type="compositionally biased region" description="Pro residues" evidence="1">
    <location>
        <begin position="124"/>
        <end position="137"/>
    </location>
</feature>
<name>A0ABN7SUF4_OIKDI</name>
<evidence type="ECO:0000313" key="4">
    <source>
        <dbReference type="Proteomes" id="UP001158576"/>
    </source>
</evidence>
<dbReference type="SUPFAM" id="SSF63748">
    <property type="entry name" value="Tudor/PWWP/MBT"/>
    <property type="match status" value="1"/>
</dbReference>
<proteinExistence type="predicted"/>
<protein>
    <submittedName>
        <fullName evidence="3">Oidioi.mRNA.OKI2018_I69.chr1.g2372.t1.cds</fullName>
    </submittedName>
</protein>
<organism evidence="3 4">
    <name type="scientific">Oikopleura dioica</name>
    <name type="common">Tunicate</name>
    <dbReference type="NCBI Taxonomy" id="34765"/>
    <lineage>
        <taxon>Eukaryota</taxon>
        <taxon>Metazoa</taxon>
        <taxon>Chordata</taxon>
        <taxon>Tunicata</taxon>
        <taxon>Appendicularia</taxon>
        <taxon>Copelata</taxon>
        <taxon>Oikopleuridae</taxon>
        <taxon>Oikopleura</taxon>
    </lineage>
</organism>
<dbReference type="EMBL" id="OU015566">
    <property type="protein sequence ID" value="CAG5105698.1"/>
    <property type="molecule type" value="Genomic_DNA"/>
</dbReference>
<feature type="compositionally biased region" description="Basic residues" evidence="1">
    <location>
        <begin position="93"/>
        <end position="103"/>
    </location>
</feature>
<feature type="compositionally biased region" description="Basic and acidic residues" evidence="1">
    <location>
        <begin position="104"/>
        <end position="117"/>
    </location>
</feature>
<feature type="domain" description="Tudor" evidence="2">
    <location>
        <begin position="10"/>
        <end position="72"/>
    </location>
</feature>
<evidence type="ECO:0000313" key="3">
    <source>
        <dbReference type="EMBL" id="CAG5105698.1"/>
    </source>
</evidence>
<sequence>MEPKNLLDDSWQAGDRCYAMYSGDDLWYPAILKKQERNEEGIIGWIVFYEGHDDEEWRSEDMIEETELFEDNRPEQPDNVDLFKCDSTDKPKKDKSKKSKKQKKESIPVRKVTEKRSSKNNAPSLPPPELIPPPPPGLSEELHDLLLSWFIAGYKTGTYSAKNQ</sequence>
<evidence type="ECO:0000256" key="1">
    <source>
        <dbReference type="SAM" id="MobiDB-lite"/>
    </source>
</evidence>
<feature type="compositionally biased region" description="Basic and acidic residues" evidence="1">
    <location>
        <begin position="70"/>
        <end position="92"/>
    </location>
</feature>
<feature type="region of interest" description="Disordered" evidence="1">
    <location>
        <begin position="68"/>
        <end position="138"/>
    </location>
</feature>
<reference evidence="3 4" key="1">
    <citation type="submission" date="2021-04" db="EMBL/GenBank/DDBJ databases">
        <authorList>
            <person name="Bliznina A."/>
        </authorList>
    </citation>
    <scope>NUCLEOTIDE SEQUENCE [LARGE SCALE GENOMIC DNA]</scope>
</reference>
<dbReference type="InterPro" id="IPR002999">
    <property type="entry name" value="Tudor"/>
</dbReference>
<dbReference type="PROSITE" id="PS50304">
    <property type="entry name" value="TUDOR"/>
    <property type="match status" value="1"/>
</dbReference>
<evidence type="ECO:0000259" key="2">
    <source>
        <dbReference type="PROSITE" id="PS50304"/>
    </source>
</evidence>
<dbReference type="Gene3D" id="2.30.30.140">
    <property type="match status" value="1"/>
</dbReference>
<accession>A0ABN7SUF4</accession>
<gene>
    <name evidence="3" type="ORF">OKIOD_LOCUS11137</name>
</gene>
<dbReference type="Proteomes" id="UP001158576">
    <property type="component" value="Chromosome 1"/>
</dbReference>